<gene>
    <name evidence="2" type="ORF">PS685_00567</name>
</gene>
<proteinExistence type="predicted"/>
<evidence type="ECO:0000313" key="2">
    <source>
        <dbReference type="EMBL" id="VVN51147.1"/>
    </source>
</evidence>
<keyword evidence="1" id="KW-0472">Membrane</keyword>
<name>A0A5E6YE56_PSEFL</name>
<keyword evidence="1" id="KW-1133">Transmembrane helix</keyword>
<sequence>MTSIQISALIFLILSEALLYWMGYRNGLADGRKHQSEPSTRRKAA</sequence>
<accession>A0A5E6YE56</accession>
<dbReference type="EMBL" id="CABVHO010000002">
    <property type="protein sequence ID" value="VVN51147.1"/>
    <property type="molecule type" value="Genomic_DNA"/>
</dbReference>
<feature type="transmembrane region" description="Helical" evidence="1">
    <location>
        <begin position="6"/>
        <end position="24"/>
    </location>
</feature>
<keyword evidence="1" id="KW-0812">Transmembrane</keyword>
<evidence type="ECO:0000313" key="3">
    <source>
        <dbReference type="Proteomes" id="UP000326437"/>
    </source>
</evidence>
<dbReference type="AlphaFoldDB" id="A0A5E6YE56"/>
<dbReference type="RefSeq" id="WP_191623790.1">
    <property type="nucleotide sequence ID" value="NZ_CABVHO010000002.1"/>
</dbReference>
<evidence type="ECO:0000256" key="1">
    <source>
        <dbReference type="SAM" id="Phobius"/>
    </source>
</evidence>
<organism evidence="2 3">
    <name type="scientific">Pseudomonas fluorescens</name>
    <dbReference type="NCBI Taxonomy" id="294"/>
    <lineage>
        <taxon>Bacteria</taxon>
        <taxon>Pseudomonadati</taxon>
        <taxon>Pseudomonadota</taxon>
        <taxon>Gammaproteobacteria</taxon>
        <taxon>Pseudomonadales</taxon>
        <taxon>Pseudomonadaceae</taxon>
        <taxon>Pseudomonas</taxon>
    </lineage>
</organism>
<reference evidence="2 3" key="1">
    <citation type="submission" date="2019-09" db="EMBL/GenBank/DDBJ databases">
        <authorList>
            <person name="Chandra G."/>
            <person name="Truman W A."/>
        </authorList>
    </citation>
    <scope>NUCLEOTIDE SEQUENCE [LARGE SCALE GENOMIC DNA]</scope>
    <source>
        <strain evidence="2">PS685</strain>
    </source>
</reference>
<protein>
    <submittedName>
        <fullName evidence="2">Uncharacterized protein</fullName>
    </submittedName>
</protein>
<dbReference type="Proteomes" id="UP000326437">
    <property type="component" value="Unassembled WGS sequence"/>
</dbReference>